<feature type="domain" description="Translation elongation factor EF1B beta/delta subunit guanine nucleotide exchange" evidence="4">
    <location>
        <begin position="37"/>
        <end position="69"/>
    </location>
</feature>
<dbReference type="SUPFAM" id="SSF54984">
    <property type="entry name" value="eEF-1beta-like"/>
    <property type="match status" value="1"/>
</dbReference>
<dbReference type="CDD" id="cd00292">
    <property type="entry name" value="EF1B"/>
    <property type="match status" value="1"/>
</dbReference>
<keyword evidence="6" id="KW-1185">Reference proteome</keyword>
<protein>
    <recommendedName>
        <fullName evidence="4">Translation elongation factor EF1B beta/delta subunit guanine nucleotide exchange domain-containing protein</fullName>
    </recommendedName>
</protein>
<keyword evidence="3" id="KW-0648">Protein biosynthesis</keyword>
<evidence type="ECO:0000256" key="2">
    <source>
        <dbReference type="ARBA" id="ARBA00022768"/>
    </source>
</evidence>
<evidence type="ECO:0000313" key="5">
    <source>
        <dbReference type="EMBL" id="ERN14575.1"/>
    </source>
</evidence>
<evidence type="ECO:0000256" key="3">
    <source>
        <dbReference type="ARBA" id="ARBA00022917"/>
    </source>
</evidence>
<dbReference type="InterPro" id="IPR014038">
    <property type="entry name" value="EF1B_bsu/dsu_GNE"/>
</dbReference>
<dbReference type="InterPro" id="IPR036219">
    <property type="entry name" value="eEF-1beta-like_sf"/>
</dbReference>
<name>U5CXB9_AMBTC</name>
<evidence type="ECO:0000259" key="4">
    <source>
        <dbReference type="Pfam" id="PF00736"/>
    </source>
</evidence>
<dbReference type="STRING" id="13333.U5CXB9"/>
<dbReference type="Gramene" id="ERN14575">
    <property type="protein sequence ID" value="ERN14575"/>
    <property type="gene ID" value="AMTR_s00038p00131700"/>
</dbReference>
<dbReference type="PANTHER" id="PTHR11595:SF84">
    <property type="entry name" value="ELONGATION FACTOR 1-BETA 1"/>
    <property type="match status" value="1"/>
</dbReference>
<evidence type="ECO:0000313" key="6">
    <source>
        <dbReference type="Proteomes" id="UP000017836"/>
    </source>
</evidence>
<comment type="similarity">
    <text evidence="1">Belongs to the EF-1-beta/EF-1-delta family.</text>
</comment>
<dbReference type="GO" id="GO:0003746">
    <property type="term" value="F:translation elongation factor activity"/>
    <property type="evidence" value="ECO:0007669"/>
    <property type="project" value="UniProtKB-KW"/>
</dbReference>
<dbReference type="InterPro" id="IPR014717">
    <property type="entry name" value="Transl_elong_EF1B/ribsomal_bS6"/>
</dbReference>
<dbReference type="eggNOG" id="KOG1668">
    <property type="taxonomic scope" value="Eukaryota"/>
</dbReference>
<evidence type="ECO:0000256" key="1">
    <source>
        <dbReference type="ARBA" id="ARBA00007411"/>
    </source>
</evidence>
<dbReference type="Pfam" id="PF00736">
    <property type="entry name" value="EF1_GNE"/>
    <property type="match status" value="1"/>
</dbReference>
<proteinExistence type="inferred from homology"/>
<organism evidence="5 6">
    <name type="scientific">Amborella trichopoda</name>
    <dbReference type="NCBI Taxonomy" id="13333"/>
    <lineage>
        <taxon>Eukaryota</taxon>
        <taxon>Viridiplantae</taxon>
        <taxon>Streptophyta</taxon>
        <taxon>Embryophyta</taxon>
        <taxon>Tracheophyta</taxon>
        <taxon>Spermatophyta</taxon>
        <taxon>Magnoliopsida</taxon>
        <taxon>Amborellales</taxon>
        <taxon>Amborellaceae</taxon>
        <taxon>Amborella</taxon>
    </lineage>
</organism>
<reference evidence="6" key="1">
    <citation type="journal article" date="2013" name="Science">
        <title>The Amborella genome and the evolution of flowering plants.</title>
        <authorList>
            <consortium name="Amborella Genome Project"/>
        </authorList>
    </citation>
    <scope>NUCLEOTIDE SEQUENCE [LARGE SCALE GENOMIC DNA]</scope>
</reference>
<dbReference type="InterPro" id="IPR049720">
    <property type="entry name" value="EF1B_bsu/dsu"/>
</dbReference>
<dbReference type="AlphaFoldDB" id="U5CXB9"/>
<dbReference type="HOGENOM" id="CLU_1847798_0_0_1"/>
<dbReference type="EMBL" id="KI392532">
    <property type="protein sequence ID" value="ERN14575.1"/>
    <property type="molecule type" value="Genomic_DNA"/>
</dbReference>
<dbReference type="Gene3D" id="3.30.70.60">
    <property type="match status" value="1"/>
</dbReference>
<sequence>MIWISLEMKPRKTGRLKKSGQLQILLPRRKRVGKSSILLDVKPWDDETDMKKLEEAVRSIEMPDLFWGSMYGFFTPLCSCCLIMDSMFMFQLTTKDGYACQDTTIRHFWSGLFLDHHSSLLWMVKTLMHYGFPKSIANH</sequence>
<keyword evidence="2" id="KW-0251">Elongation factor</keyword>
<dbReference type="GO" id="GO:0005853">
    <property type="term" value="C:eukaryotic translation elongation factor 1 complex"/>
    <property type="evidence" value="ECO:0007669"/>
    <property type="project" value="InterPro"/>
</dbReference>
<dbReference type="PANTHER" id="PTHR11595">
    <property type="entry name" value="EF-HAND AND COILED-COIL DOMAIN-CONTAINING FAMILY MEMBER"/>
    <property type="match status" value="1"/>
</dbReference>
<gene>
    <name evidence="5" type="ORF">AMTR_s00038p00131700</name>
</gene>
<dbReference type="Proteomes" id="UP000017836">
    <property type="component" value="Unassembled WGS sequence"/>
</dbReference>
<accession>U5CXB9</accession>